<keyword evidence="3" id="KW-0804">Transcription</keyword>
<reference evidence="7" key="1">
    <citation type="journal article" date="2017" name="Nature">
        <title>The genome of Chenopodium quinoa.</title>
        <authorList>
            <person name="Jarvis D.E."/>
            <person name="Ho Y.S."/>
            <person name="Lightfoot D.J."/>
            <person name="Schmoeckel S.M."/>
            <person name="Li B."/>
            <person name="Borm T.J.A."/>
            <person name="Ohyanagi H."/>
            <person name="Mineta K."/>
            <person name="Michell C.T."/>
            <person name="Saber N."/>
            <person name="Kharbatia N.M."/>
            <person name="Rupper R.R."/>
            <person name="Sharp A.R."/>
            <person name="Dally N."/>
            <person name="Boughton B.A."/>
            <person name="Woo Y.H."/>
            <person name="Gao G."/>
            <person name="Schijlen E.G.W.M."/>
            <person name="Guo X."/>
            <person name="Momin A.A."/>
            <person name="Negrao S."/>
            <person name="Al-Babili S."/>
            <person name="Gehring C."/>
            <person name="Roessner U."/>
            <person name="Jung C."/>
            <person name="Murphy K."/>
            <person name="Arold S.T."/>
            <person name="Gojobori T."/>
            <person name="van der Linden C.G."/>
            <person name="van Loo E.N."/>
            <person name="Jellen E.N."/>
            <person name="Maughan P.J."/>
            <person name="Tester M."/>
        </authorList>
    </citation>
    <scope>NUCLEOTIDE SEQUENCE [LARGE SCALE GENOMIC DNA]</scope>
    <source>
        <strain evidence="7">cv. PI 614886</strain>
    </source>
</reference>
<dbReference type="GO" id="GO:0009736">
    <property type="term" value="P:cytokinin-activated signaling pathway"/>
    <property type="evidence" value="ECO:0007669"/>
    <property type="project" value="InterPro"/>
</dbReference>
<evidence type="ECO:0000256" key="5">
    <source>
        <dbReference type="SAM" id="MobiDB-lite"/>
    </source>
</evidence>
<evidence type="ECO:0000256" key="4">
    <source>
        <dbReference type="PROSITE-ProRule" id="PRU00169"/>
    </source>
</evidence>
<reference evidence="7" key="2">
    <citation type="submission" date="2021-03" db="UniProtKB">
        <authorList>
            <consortium name="EnsemblPlants"/>
        </authorList>
    </citation>
    <scope>IDENTIFICATION</scope>
</reference>
<dbReference type="Gene3D" id="3.40.50.2300">
    <property type="match status" value="1"/>
</dbReference>
<keyword evidence="8" id="KW-1185">Reference proteome</keyword>
<evidence type="ECO:0000256" key="2">
    <source>
        <dbReference type="ARBA" id="ARBA00023015"/>
    </source>
</evidence>
<keyword evidence="2" id="KW-0805">Transcription regulation</keyword>
<keyword evidence="1" id="KW-0902">Two-component regulatory system</keyword>
<feature type="region of interest" description="Disordered" evidence="5">
    <location>
        <begin position="253"/>
        <end position="275"/>
    </location>
</feature>
<dbReference type="GO" id="GO:0000160">
    <property type="term" value="P:phosphorelay signal transduction system"/>
    <property type="evidence" value="ECO:0007669"/>
    <property type="project" value="UniProtKB-KW"/>
</dbReference>
<dbReference type="InterPro" id="IPR011006">
    <property type="entry name" value="CheY-like_superfamily"/>
</dbReference>
<sequence length="275" mass="30008">MAGGGQSTNASSSARLAKVVTAFQGADALELLKKKKRRVDLVLMPTELPDMCTLEVLDILKSKYNMAVVMLVDTDQPSAKEEFLWNGAMFCYKKPLDSMSAATLWQHAFVKEAELFNADPLEVLNRMHVPGLTLDEVTDKLQEYQARQNNPDYPPIPMRIIDLNAGNQLMGQNIYANPGQAFAHEQGILQNPRQDQLNRARAYEIPAPPLALVTSVPFVPHVPNMPQLPQASVPPANTAQMLIVPPWPPAPTYLPSSSVAPPAPGHGEDDGKLGG</sequence>
<organism evidence="7 8">
    <name type="scientific">Chenopodium quinoa</name>
    <name type="common">Quinoa</name>
    <dbReference type="NCBI Taxonomy" id="63459"/>
    <lineage>
        <taxon>Eukaryota</taxon>
        <taxon>Viridiplantae</taxon>
        <taxon>Streptophyta</taxon>
        <taxon>Embryophyta</taxon>
        <taxon>Tracheophyta</taxon>
        <taxon>Spermatophyta</taxon>
        <taxon>Magnoliopsida</taxon>
        <taxon>eudicotyledons</taxon>
        <taxon>Gunneridae</taxon>
        <taxon>Pentapetalae</taxon>
        <taxon>Caryophyllales</taxon>
        <taxon>Chenopodiaceae</taxon>
        <taxon>Chenopodioideae</taxon>
        <taxon>Atripliceae</taxon>
        <taxon>Chenopodium</taxon>
    </lineage>
</organism>
<dbReference type="Gramene" id="AUR62004289-RA">
    <property type="protein sequence ID" value="AUR62004289-RA:cds"/>
    <property type="gene ID" value="AUR62004289"/>
</dbReference>
<dbReference type="PROSITE" id="PS50110">
    <property type="entry name" value="RESPONSE_REGULATORY"/>
    <property type="match status" value="1"/>
</dbReference>
<dbReference type="EnsemblPlants" id="AUR62004289-RA">
    <property type="protein sequence ID" value="AUR62004289-RA:cds"/>
    <property type="gene ID" value="AUR62004289"/>
</dbReference>
<dbReference type="PANTHER" id="PTHR43874:SF62">
    <property type="entry name" value="TWO-COMPONENT RESPONSE REGULATOR ARR6"/>
    <property type="match status" value="1"/>
</dbReference>
<dbReference type="AlphaFoldDB" id="A0A803KZ30"/>
<dbReference type="Proteomes" id="UP000596660">
    <property type="component" value="Unplaced"/>
</dbReference>
<feature type="compositionally biased region" description="Basic and acidic residues" evidence="5">
    <location>
        <begin position="266"/>
        <end position="275"/>
    </location>
</feature>
<evidence type="ECO:0000313" key="7">
    <source>
        <dbReference type="EnsemblPlants" id="AUR62004289-RA:cds"/>
    </source>
</evidence>
<dbReference type="SUPFAM" id="SSF52172">
    <property type="entry name" value="CheY-like"/>
    <property type="match status" value="1"/>
</dbReference>
<evidence type="ECO:0000259" key="6">
    <source>
        <dbReference type="PROSITE" id="PS50110"/>
    </source>
</evidence>
<dbReference type="InterPro" id="IPR001789">
    <property type="entry name" value="Sig_transdc_resp-reg_receiver"/>
</dbReference>
<dbReference type="Pfam" id="PF00072">
    <property type="entry name" value="Response_reg"/>
    <property type="match status" value="1"/>
</dbReference>
<feature type="domain" description="Response regulatory" evidence="6">
    <location>
        <begin position="1"/>
        <end position="109"/>
    </location>
</feature>
<dbReference type="InterPro" id="IPR045279">
    <property type="entry name" value="ARR-like"/>
</dbReference>
<comment type="caution">
    <text evidence="4">Lacks conserved residue(s) required for the propagation of feature annotation.</text>
</comment>
<dbReference type="PANTHER" id="PTHR43874">
    <property type="entry name" value="TWO-COMPONENT RESPONSE REGULATOR"/>
    <property type="match status" value="1"/>
</dbReference>
<evidence type="ECO:0000313" key="8">
    <source>
        <dbReference type="Proteomes" id="UP000596660"/>
    </source>
</evidence>
<evidence type="ECO:0000256" key="1">
    <source>
        <dbReference type="ARBA" id="ARBA00023012"/>
    </source>
</evidence>
<name>A0A803KZ30_CHEQI</name>
<evidence type="ECO:0000256" key="3">
    <source>
        <dbReference type="ARBA" id="ARBA00023163"/>
    </source>
</evidence>
<proteinExistence type="predicted"/>
<accession>A0A803KZ30</accession>
<protein>
    <recommendedName>
        <fullName evidence="6">Response regulatory domain-containing protein</fullName>
    </recommendedName>
</protein>